<reference evidence="9" key="1">
    <citation type="submission" date="2019-06" db="EMBL/GenBank/DDBJ databases">
        <authorList>
            <person name="Broberg M."/>
        </authorList>
    </citation>
    <scope>NUCLEOTIDE SEQUENCE [LARGE SCALE GENOMIC DNA]</scope>
</reference>
<dbReference type="GO" id="GO:0050660">
    <property type="term" value="F:flavin adenine dinucleotide binding"/>
    <property type="evidence" value="ECO:0007669"/>
    <property type="project" value="InterPro"/>
</dbReference>
<dbReference type="Pfam" id="PF01266">
    <property type="entry name" value="DAO"/>
    <property type="match status" value="1"/>
</dbReference>
<proteinExistence type="inferred from homology"/>
<gene>
    <name evidence="8" type="ORF">CBYS24578_00013989</name>
</gene>
<evidence type="ECO:0000259" key="7">
    <source>
        <dbReference type="Pfam" id="PF01266"/>
    </source>
</evidence>
<comment type="cofactor">
    <cofactor evidence="1">
        <name>FAD</name>
        <dbReference type="ChEBI" id="CHEBI:57692"/>
    </cofactor>
</comment>
<evidence type="ECO:0000256" key="6">
    <source>
        <dbReference type="SAM" id="MobiDB-lite"/>
    </source>
</evidence>
<dbReference type="GO" id="GO:0008115">
    <property type="term" value="F:sarcosine oxidase activity"/>
    <property type="evidence" value="ECO:0007669"/>
    <property type="project" value="TreeGrafter"/>
</dbReference>
<dbReference type="InterPro" id="IPR006076">
    <property type="entry name" value="FAD-dep_OxRdtase"/>
</dbReference>
<dbReference type="EMBL" id="CABFNO020001273">
    <property type="protein sequence ID" value="CAG9976004.1"/>
    <property type="molecule type" value="Genomic_DNA"/>
</dbReference>
<name>A0A9N9U2F5_9HYPO</name>
<accession>A0A9N9U2F5</accession>
<reference evidence="8 9" key="2">
    <citation type="submission" date="2021-10" db="EMBL/GenBank/DDBJ databases">
        <authorList>
            <person name="Piombo E."/>
        </authorList>
    </citation>
    <scope>NUCLEOTIDE SEQUENCE [LARGE SCALE GENOMIC DNA]</scope>
</reference>
<dbReference type="InterPro" id="IPR036188">
    <property type="entry name" value="FAD/NAD-bd_sf"/>
</dbReference>
<evidence type="ECO:0000256" key="1">
    <source>
        <dbReference type="ARBA" id="ARBA00001974"/>
    </source>
</evidence>
<organism evidence="8 9">
    <name type="scientific">Clonostachys byssicola</name>
    <dbReference type="NCBI Taxonomy" id="160290"/>
    <lineage>
        <taxon>Eukaryota</taxon>
        <taxon>Fungi</taxon>
        <taxon>Dikarya</taxon>
        <taxon>Ascomycota</taxon>
        <taxon>Pezizomycotina</taxon>
        <taxon>Sordariomycetes</taxon>
        <taxon>Hypocreomycetidae</taxon>
        <taxon>Hypocreales</taxon>
        <taxon>Bionectriaceae</taxon>
        <taxon>Clonostachys</taxon>
    </lineage>
</organism>
<dbReference type="OrthoDB" id="2219495at2759"/>
<evidence type="ECO:0000256" key="2">
    <source>
        <dbReference type="ARBA" id="ARBA00010989"/>
    </source>
</evidence>
<keyword evidence="4" id="KW-0274">FAD</keyword>
<dbReference type="PANTHER" id="PTHR10961:SF15">
    <property type="entry name" value="FAD DEPENDENT OXIDOREDUCTASE DOMAIN-CONTAINING PROTEIN"/>
    <property type="match status" value="1"/>
</dbReference>
<keyword evidence="5" id="KW-0560">Oxidoreductase</keyword>
<feature type="region of interest" description="Disordered" evidence="6">
    <location>
        <begin position="457"/>
        <end position="481"/>
    </location>
</feature>
<comment type="caution">
    <text evidence="8">The sequence shown here is derived from an EMBL/GenBank/DDBJ whole genome shotgun (WGS) entry which is preliminary data.</text>
</comment>
<keyword evidence="9" id="KW-1185">Reference proteome</keyword>
<evidence type="ECO:0000313" key="9">
    <source>
        <dbReference type="Proteomes" id="UP000754883"/>
    </source>
</evidence>
<dbReference type="SUPFAM" id="SSF51905">
    <property type="entry name" value="FAD/NAD(P)-binding domain"/>
    <property type="match status" value="1"/>
</dbReference>
<comment type="similarity">
    <text evidence="2">Belongs to the MSOX/MTOX family.</text>
</comment>
<dbReference type="InterPro" id="IPR045170">
    <property type="entry name" value="MTOX"/>
</dbReference>
<feature type="domain" description="FAD dependent oxidoreductase" evidence="7">
    <location>
        <begin position="64"/>
        <end position="435"/>
    </location>
</feature>
<evidence type="ECO:0000256" key="4">
    <source>
        <dbReference type="ARBA" id="ARBA00022827"/>
    </source>
</evidence>
<evidence type="ECO:0000256" key="3">
    <source>
        <dbReference type="ARBA" id="ARBA00022630"/>
    </source>
</evidence>
<dbReference type="Proteomes" id="UP000754883">
    <property type="component" value="Unassembled WGS sequence"/>
</dbReference>
<protein>
    <recommendedName>
        <fullName evidence="7">FAD dependent oxidoreductase domain-containing protein</fullName>
    </recommendedName>
</protein>
<sequence length="481" mass="52858">MSQTRTVIIVGGHSVTVFDQHDYIQSRYDPDHHPDGQVASVDHNKIVGCNPALMNHFLIVSRVKLRPSYGTKIHYQRLALESREEWLKMNKDNGSELFVGCGMLRAQPSAHLGALEKETLANMERDGLRDTQFVKSNADDRQRAADRGWQDKLLDFNIPGEDAGSHFEAVLDSLSGYVKCSEACAYLLGKALSQGVKFVVGADAGSCESLAVEGGSSGAGKNGRKVVGIKTSDGVFHHSDTVIIAAGSFSTQILPDLSYHLESSAGSVATFKIDETEIDLWNKYAPDRFPVLTWKSAPRDQNGKDTGSVYVFPRTENGLIKIGYRGIKFTNFVPAPQGTAFTQDGKWSIPLPSAQSKSLPEPATEAIRQFVSIFLPEFATRPFNSTKFCWYTDSLDNSFLIDYVPSYDDQSLFVCTGGSGHGAKFLPVLGKHAADIFQYGSQSTSYMYPHWRWREDKTRGNGLEEGPAGPRDLQGQGHSSP</sequence>
<dbReference type="PANTHER" id="PTHR10961">
    <property type="entry name" value="PEROXISOMAL SARCOSINE OXIDASE"/>
    <property type="match status" value="1"/>
</dbReference>
<dbReference type="Gene3D" id="3.30.9.10">
    <property type="entry name" value="D-Amino Acid Oxidase, subunit A, domain 2"/>
    <property type="match status" value="1"/>
</dbReference>
<evidence type="ECO:0000313" key="8">
    <source>
        <dbReference type="EMBL" id="CAG9976004.1"/>
    </source>
</evidence>
<evidence type="ECO:0000256" key="5">
    <source>
        <dbReference type="ARBA" id="ARBA00023002"/>
    </source>
</evidence>
<dbReference type="Gene3D" id="3.50.50.60">
    <property type="entry name" value="FAD/NAD(P)-binding domain"/>
    <property type="match status" value="1"/>
</dbReference>
<dbReference type="AlphaFoldDB" id="A0A9N9U2F5"/>
<keyword evidence="3" id="KW-0285">Flavoprotein</keyword>